<dbReference type="HOGENOM" id="CLU_024979_1_2_4"/>
<dbReference type="RefSeq" id="WP_011802730.1">
    <property type="nucleotide sequence ID" value="NC_008781.1"/>
</dbReference>
<sequence length="251" mass="27572">MTEPVRLAKRLAEMLACSRREAEQYIEGGFVTVDGVVVEEPQFRVQNQAIALSPDASLLALTPVTILLHKPAGYEASDTPGANPASAGKTAAQLLTAANHASDDRSGIRPLKKHFSSSELLTPLATAASGLVVFSGDWRVARKLREDARVLEHEVVVEVSGEIKPGGLERLNRIDHGFTYRGALLPPAKVSWQSETRLRFALKGEVPGQIAYMCDSVGLKIEAMKRLRVGRMPLSQLQPGQWRYLMPYERF</sequence>
<dbReference type="PANTHER" id="PTHR47683:SF2">
    <property type="entry name" value="RNA-BINDING S4 DOMAIN-CONTAINING PROTEIN"/>
    <property type="match status" value="1"/>
</dbReference>
<evidence type="ECO:0000256" key="6">
    <source>
        <dbReference type="ARBA" id="ARBA00041697"/>
    </source>
</evidence>
<evidence type="ECO:0000256" key="1">
    <source>
        <dbReference type="ARBA" id="ARBA00036390"/>
    </source>
</evidence>
<dbReference type="GO" id="GO:0006396">
    <property type="term" value="P:RNA processing"/>
    <property type="evidence" value="ECO:0007669"/>
    <property type="project" value="UniProtKB-ARBA"/>
</dbReference>
<comment type="catalytic activity">
    <reaction evidence="1">
        <text>uridine(35) in tRNA(Tyr) = pseudouridine(35) in tRNA(Tyr)</text>
        <dbReference type="Rhea" id="RHEA:60556"/>
        <dbReference type="Rhea" id="RHEA-COMP:15607"/>
        <dbReference type="Rhea" id="RHEA-COMP:15608"/>
        <dbReference type="ChEBI" id="CHEBI:65314"/>
        <dbReference type="ChEBI" id="CHEBI:65315"/>
    </reaction>
</comment>
<evidence type="ECO:0000256" key="4">
    <source>
        <dbReference type="ARBA" id="ARBA00039989"/>
    </source>
</evidence>
<name>A1VSN1_POLNA</name>
<dbReference type="InterPro" id="IPR002942">
    <property type="entry name" value="S4_RNA-bd"/>
</dbReference>
<dbReference type="CDD" id="cd02555">
    <property type="entry name" value="PSSA_1"/>
    <property type="match status" value="1"/>
</dbReference>
<keyword evidence="10" id="KW-0694">RNA-binding</keyword>
<evidence type="ECO:0000256" key="9">
    <source>
        <dbReference type="ARBA" id="ARBA00043147"/>
    </source>
</evidence>
<dbReference type="GO" id="GO:0160138">
    <property type="term" value="F:23S rRNA pseudouridine(2604) synthase activity"/>
    <property type="evidence" value="ECO:0007669"/>
    <property type="project" value="UniProtKB-EC"/>
</dbReference>
<evidence type="ECO:0000313" key="12">
    <source>
        <dbReference type="EMBL" id="ABM38659.1"/>
    </source>
</evidence>
<reference evidence="13" key="1">
    <citation type="journal article" date="2009" name="Environ. Microbiol.">
        <title>The genome of Polaromonas naphthalenivorans strain CJ2, isolated from coal tar-contaminated sediment, reveals physiological and metabolic versatility and evolution through extensive horizontal gene transfer.</title>
        <authorList>
            <person name="Yagi J.M."/>
            <person name="Sims D."/>
            <person name="Brettin T."/>
            <person name="Bruce D."/>
            <person name="Madsen E.L."/>
        </authorList>
    </citation>
    <scope>NUCLEOTIDE SEQUENCE [LARGE SCALE GENOMIC DNA]</scope>
    <source>
        <strain evidence="13">CJ2</strain>
    </source>
</reference>
<dbReference type="OrthoDB" id="9807213at2"/>
<dbReference type="SUPFAM" id="SSF55120">
    <property type="entry name" value="Pseudouridine synthase"/>
    <property type="match status" value="1"/>
</dbReference>
<keyword evidence="13" id="KW-1185">Reference proteome</keyword>
<proteinExistence type="predicted"/>
<dbReference type="GO" id="GO:0001522">
    <property type="term" value="P:pseudouridine synthesis"/>
    <property type="evidence" value="ECO:0007669"/>
    <property type="project" value="InterPro"/>
</dbReference>
<dbReference type="KEGG" id="pna:Pnap_3362"/>
<evidence type="ECO:0000256" key="5">
    <source>
        <dbReference type="ARBA" id="ARBA00041420"/>
    </source>
</evidence>
<feature type="domain" description="RNA-binding S4" evidence="11">
    <location>
        <begin position="5"/>
        <end position="63"/>
    </location>
</feature>
<dbReference type="SMART" id="SM00363">
    <property type="entry name" value="S4"/>
    <property type="match status" value="1"/>
</dbReference>
<dbReference type="Proteomes" id="UP000000644">
    <property type="component" value="Chromosome"/>
</dbReference>
<dbReference type="Gene3D" id="3.30.2350.10">
    <property type="entry name" value="Pseudouridine synthase"/>
    <property type="match status" value="1"/>
</dbReference>
<evidence type="ECO:0000256" key="10">
    <source>
        <dbReference type="PROSITE-ProRule" id="PRU00182"/>
    </source>
</evidence>
<dbReference type="SUPFAM" id="SSF55174">
    <property type="entry name" value="Alpha-L RNA-binding motif"/>
    <property type="match status" value="1"/>
</dbReference>
<gene>
    <name evidence="12" type="ordered locus">Pnap_3362</name>
</gene>
<dbReference type="EMBL" id="CP000529">
    <property type="protein sequence ID" value="ABM38659.1"/>
    <property type="molecule type" value="Genomic_DNA"/>
</dbReference>
<evidence type="ECO:0000259" key="11">
    <source>
        <dbReference type="SMART" id="SM00363"/>
    </source>
</evidence>
<dbReference type="InterPro" id="IPR050343">
    <property type="entry name" value="RsuA_PseudoU_synthase"/>
</dbReference>
<comment type="catalytic activity">
    <reaction evidence="2">
        <text>uridine(2604) in 23S rRNA = pseudouridine(2604) in 23S rRNA</text>
        <dbReference type="Rhea" id="RHEA:38875"/>
        <dbReference type="Rhea" id="RHEA-COMP:10093"/>
        <dbReference type="Rhea" id="RHEA-COMP:10094"/>
        <dbReference type="ChEBI" id="CHEBI:65314"/>
        <dbReference type="ChEBI" id="CHEBI:65315"/>
        <dbReference type="EC" id="5.4.99.21"/>
    </reaction>
</comment>
<dbReference type="AlphaFoldDB" id="A1VSN1"/>
<dbReference type="GO" id="GO:0003723">
    <property type="term" value="F:RNA binding"/>
    <property type="evidence" value="ECO:0007669"/>
    <property type="project" value="UniProtKB-KW"/>
</dbReference>
<evidence type="ECO:0000256" key="3">
    <source>
        <dbReference type="ARBA" id="ARBA00038922"/>
    </source>
</evidence>
<dbReference type="Pfam" id="PF01479">
    <property type="entry name" value="S4"/>
    <property type="match status" value="1"/>
</dbReference>
<evidence type="ECO:0000256" key="8">
    <source>
        <dbReference type="ARBA" id="ARBA00042890"/>
    </source>
</evidence>
<dbReference type="CDD" id="cd00165">
    <property type="entry name" value="S4"/>
    <property type="match status" value="1"/>
</dbReference>
<evidence type="ECO:0000256" key="2">
    <source>
        <dbReference type="ARBA" id="ARBA00036535"/>
    </source>
</evidence>
<dbReference type="PANTHER" id="PTHR47683">
    <property type="entry name" value="PSEUDOURIDINE SYNTHASE FAMILY PROTEIN-RELATED"/>
    <property type="match status" value="1"/>
</dbReference>
<dbReference type="STRING" id="365044.Pnap_3362"/>
<dbReference type="EC" id="5.4.99.21" evidence="3"/>
<dbReference type="eggNOG" id="COG1187">
    <property type="taxonomic scope" value="Bacteria"/>
</dbReference>
<dbReference type="Gene3D" id="3.10.290.10">
    <property type="entry name" value="RNA-binding S4 domain"/>
    <property type="match status" value="1"/>
</dbReference>
<dbReference type="InterPro" id="IPR020103">
    <property type="entry name" value="PsdUridine_synth_cat_dom_sf"/>
</dbReference>
<evidence type="ECO:0000313" key="13">
    <source>
        <dbReference type="Proteomes" id="UP000000644"/>
    </source>
</evidence>
<accession>A1VSN1</accession>
<protein>
    <recommendedName>
        <fullName evidence="4">Dual-specificity RNA pseudouridine synthase RluF</fullName>
        <ecNumber evidence="3">5.4.99.21</ecNumber>
    </recommendedName>
    <alternativeName>
        <fullName evidence="6">23S rRNA pseudouridine(2604) synthase</fullName>
    </alternativeName>
    <alternativeName>
        <fullName evidence="8">Ribosomal large subunit pseudouridine synthase F</fullName>
    </alternativeName>
    <alternativeName>
        <fullName evidence="7">rRNA pseudouridylate synthase F</fullName>
    </alternativeName>
    <alternativeName>
        <fullName evidence="9">rRNA-uridine isomerase F</fullName>
    </alternativeName>
    <alternativeName>
        <fullName evidence="5">tRNA(Tyr) pseudouridine(35) synthase</fullName>
    </alternativeName>
</protein>
<organism evidence="12 13">
    <name type="scientific">Polaromonas naphthalenivorans (strain CJ2)</name>
    <dbReference type="NCBI Taxonomy" id="365044"/>
    <lineage>
        <taxon>Bacteria</taxon>
        <taxon>Pseudomonadati</taxon>
        <taxon>Pseudomonadota</taxon>
        <taxon>Betaproteobacteria</taxon>
        <taxon>Burkholderiales</taxon>
        <taxon>Comamonadaceae</taxon>
        <taxon>Polaromonas</taxon>
    </lineage>
</organism>
<dbReference type="PROSITE" id="PS50889">
    <property type="entry name" value="S4"/>
    <property type="match status" value="1"/>
</dbReference>
<evidence type="ECO:0000256" key="7">
    <source>
        <dbReference type="ARBA" id="ARBA00042843"/>
    </source>
</evidence>
<dbReference type="InterPro" id="IPR036986">
    <property type="entry name" value="S4_RNA-bd_sf"/>
</dbReference>